<evidence type="ECO:0000313" key="4">
    <source>
        <dbReference type="EMBL" id="CAK9113960.1"/>
    </source>
</evidence>
<feature type="compositionally biased region" description="Basic residues" evidence="1">
    <location>
        <begin position="289"/>
        <end position="300"/>
    </location>
</feature>
<feature type="signal peptide" evidence="2">
    <location>
        <begin position="1"/>
        <end position="22"/>
    </location>
</feature>
<reference evidence="4 5" key="1">
    <citation type="submission" date="2024-02" db="EMBL/GenBank/DDBJ databases">
        <authorList>
            <person name="Chen Y."/>
            <person name="Shah S."/>
            <person name="Dougan E. K."/>
            <person name="Thang M."/>
            <person name="Chan C."/>
        </authorList>
    </citation>
    <scope>NUCLEOTIDE SEQUENCE [LARGE SCALE GENOMIC DNA]</scope>
</reference>
<organism evidence="4 5">
    <name type="scientific">Durusdinium trenchii</name>
    <dbReference type="NCBI Taxonomy" id="1381693"/>
    <lineage>
        <taxon>Eukaryota</taxon>
        <taxon>Sar</taxon>
        <taxon>Alveolata</taxon>
        <taxon>Dinophyceae</taxon>
        <taxon>Suessiales</taxon>
        <taxon>Symbiodiniaceae</taxon>
        <taxon>Durusdinium</taxon>
    </lineage>
</organism>
<feature type="compositionally biased region" description="Basic residues" evidence="1">
    <location>
        <begin position="242"/>
        <end position="264"/>
    </location>
</feature>
<dbReference type="PANTHER" id="PTHR33153">
    <property type="entry name" value="MYND-TYPE DOMAIN-CONTAINING PROTEIN"/>
    <property type="match status" value="1"/>
</dbReference>
<comment type="caution">
    <text evidence="4">The sequence shown here is derived from an EMBL/GenBank/DDBJ whole genome shotgun (WGS) entry which is preliminary data.</text>
</comment>
<feature type="compositionally biased region" description="Acidic residues" evidence="1">
    <location>
        <begin position="1212"/>
        <end position="1221"/>
    </location>
</feature>
<evidence type="ECO:0000259" key="3">
    <source>
        <dbReference type="Pfam" id="PF25273"/>
    </source>
</evidence>
<feature type="compositionally biased region" description="Basic and acidic residues" evidence="1">
    <location>
        <begin position="1258"/>
        <end position="1275"/>
    </location>
</feature>
<proteinExistence type="predicted"/>
<dbReference type="PANTHER" id="PTHR33153:SF3">
    <property type="entry name" value="TRAFFICKING PROTEIN PARTICLE COMPLEX SUBUNIT 11 DOMAIN-CONTAINING PROTEIN"/>
    <property type="match status" value="1"/>
</dbReference>
<keyword evidence="5" id="KW-1185">Reference proteome</keyword>
<feature type="compositionally biased region" description="Basic and acidic residues" evidence="1">
    <location>
        <begin position="301"/>
        <end position="319"/>
    </location>
</feature>
<evidence type="ECO:0000256" key="1">
    <source>
        <dbReference type="SAM" id="MobiDB-lite"/>
    </source>
</evidence>
<feature type="compositionally biased region" description="Pro residues" evidence="1">
    <location>
        <begin position="1230"/>
        <end position="1240"/>
    </location>
</feature>
<protein>
    <recommendedName>
        <fullName evidence="3">DUF7869 domain-containing protein</fullName>
    </recommendedName>
</protein>
<dbReference type="Pfam" id="PF25273">
    <property type="entry name" value="DUF7869"/>
    <property type="match status" value="1"/>
</dbReference>
<evidence type="ECO:0000313" key="5">
    <source>
        <dbReference type="Proteomes" id="UP001642484"/>
    </source>
</evidence>
<feature type="chain" id="PRO_5046105247" description="DUF7869 domain-containing protein" evidence="2">
    <location>
        <begin position="23"/>
        <end position="2033"/>
    </location>
</feature>
<feature type="compositionally biased region" description="Basic and acidic residues" evidence="1">
    <location>
        <begin position="85"/>
        <end position="127"/>
    </location>
</feature>
<gene>
    <name evidence="4" type="ORF">CCMP2556_LOCUS52718</name>
</gene>
<evidence type="ECO:0000256" key="2">
    <source>
        <dbReference type="SAM" id="SignalP"/>
    </source>
</evidence>
<dbReference type="Proteomes" id="UP001642484">
    <property type="component" value="Unassembled WGS sequence"/>
</dbReference>
<sequence>MLLVSAMVMTMAVMILPILAQALRLNRLHADCRAQQAAPKAKPGIPEGATEEGIAQEHDSQFPFGADEEDIPPTQPEFQYPTPEKPNEEEGKGEVAGGEKAEEAKEAGKTPEKGKGAKVTPEAREEEVVPEDLPMMTREQQQSFKDAKSKVAKMDEANLVPEKRKRCQAPALKRPAASKASRSKKDTAERIEDEPDMAMPVEPSEVIEVDGGEGIQPLNHQARFEEAAEEPGSGAKTTPSNRRGRQPKAKASPKCKASARRARAAKTTPGGTASPKLRRPRSTTPHKATPPKRKPGAKAKSKVEKENPQKPGDTNEPKGDAGAGEGEVMGKKTFAGRYCPKGGDAKLRWDCLKEVYVGSIQPKVAYSVSLLEVKWWNFAFQNLKQDSIQTLEQYMVLARAQVPKFLKRDDVRTPKPYAKSRTTLPCKQGHRLSVILLLQAAFQQVVVVLAPPCSTWVAINVDTTMPVHTLIAAAPCTSWGPAELAPVVQYLRGVKQLRLPAEALEAQIAEAETIPGDLMAVASPQQAFQALARQRIEAIKKHCRSQPHKLLRRDTYQKVTLYYVETAVKGTYKQRSRVEIKKRARVHERGIGNMSLEPEGLTGGASGTAEAGAGGAEDLTKSDDEEGDQEAKLRKKLGIPEMDPDALPSSLIDKNAIAKRMGQVAKSKTKFAEVKDLTDVQKLSAALQASVTSLEEVHQELATAYSNGVVQGFKKELLRQRSITLPRRQGWRRDLFHNTKQGVFRYFAASCILLLAKLHYFDLSGQSNARDTLLNRAYSHFRLFCETTRRIPALRSFSLSFFNSPTWNSFGWINCKGSDTAHVLAWIHTMLVGFVNAPLKAEHLPVLKQMMAAASAAREFQRVCYSHNLWLNKECGAYLYKQMHLFVRHYNGCAFLSQHQCQYTGFALTAKFHLLCHEKVEIRDTRPTSVPPVLETTKRWQGGFRLLPVYLFSAVEVTSVGGHRLEERIARDLAKFCSFGFCLVEVPPKKAKEEDAGVKLIKGKVTLQSLGLPEGWSSPDALVTQKQVSRVCPWVDKPVECNSFCRSVISKRIEQGLIHPVPSNLMTVEELREYPTKPWGPQTAPKVHAWLQHELVEDERLDLYAVVEERRRELEVAQKRYEDAAAEYVQQAQAEAWAAELTAQFEESKQEPKEEEEEEEEEEKEENVSTQDVTLPPPPMKNEPAEHEQAARRKKVPAPKPMPASLQPMNEQDQEVAEEESTEKHMPETMPAPAPCPPMNTPAKDDSKDAAATSTQKTVEKLAKAARRADARKQISEAGLPQPPPVPEEKDSFWRLEKAVLSAEFLNFNMRKRALEVGSPCFIAIVWAMLQESELEESSSIHIVCCSKRPRLIKKRDDKILQRATGMVEKALPPGSFCEYLAMLRRKHPGLKCSYKLFTTAAASVHVWELHFGDVLKIRGKNQHTKCSVCIRFKLMVRKLARCTAARAKQLRLLDEHRQKQYLDRTCYWHSRSLSRSLSASSTPGTIVCIVDSMDAAKFVWPRAPCLAAKEFARMIRPKLTATAIICHGHDTMVHLSVPGVHSDSSRSIELIARMLERLRERNVDVRGSELLIQGDNGPKEIKNNALIRYVSMLVCHGKLRRAEIRTLQTGHTHEDIDSLFANFAKLLEQDCQHTPFDYIDALSAYLARGDVRPNEPHFQVAMVDQVRDWNLGTNASQDARRESFAANDKVTSHASIDKYLAHCLQKEADGKEFYSFVELQFPAEPGVKLGYLQALMESTVPPADLARVGIFNSCLTKWGKQGFLDCKYLTERYEKGIREVRRFMNSRVMGIDEGIELASLVTGGNDRTMDYWEISLNFADENAHGNDKRRTSQQCLAAISSSQKVQQRGVEGTLKVLEACVQGMKLPEETTVYVFDLLPNQFGEWSRAVWQLQKAELRIKAQCSCLREPSITIYIVDYEVWLANSTDSEVTLAAGDLFGFGVGSFKEIAKGVAAARPKDCIPWLVSEDINMVQLCGENNTKRMQCIANVMCDLAANSGLMQVTMTDHDMEQMVKELDAAVSVMLQQVMFQSV</sequence>
<feature type="region of interest" description="Disordered" evidence="1">
    <location>
        <begin position="590"/>
        <end position="640"/>
    </location>
</feature>
<name>A0ABP0SNU4_9DINO</name>
<feature type="compositionally biased region" description="Acidic residues" evidence="1">
    <location>
        <begin position="1153"/>
        <end position="1165"/>
    </location>
</feature>
<accession>A0ABP0SNU4</accession>
<keyword evidence="2" id="KW-0732">Signal</keyword>
<feature type="region of interest" description="Disordered" evidence="1">
    <location>
        <begin position="1144"/>
        <end position="1289"/>
    </location>
</feature>
<feature type="region of interest" description="Disordered" evidence="1">
    <location>
        <begin position="37"/>
        <end position="327"/>
    </location>
</feature>
<feature type="compositionally biased region" description="Basic and acidic residues" evidence="1">
    <location>
        <begin position="145"/>
        <end position="156"/>
    </location>
</feature>
<dbReference type="InterPro" id="IPR057191">
    <property type="entry name" value="DUF7869"/>
</dbReference>
<feature type="domain" description="DUF7869" evidence="3">
    <location>
        <begin position="1521"/>
        <end position="1654"/>
    </location>
</feature>
<dbReference type="EMBL" id="CAXAMN010027928">
    <property type="protein sequence ID" value="CAK9113960.1"/>
    <property type="molecule type" value="Genomic_DNA"/>
</dbReference>